<evidence type="ECO:0000313" key="3">
    <source>
        <dbReference type="EMBL" id="KAG5641414.1"/>
    </source>
</evidence>
<dbReference type="AlphaFoldDB" id="A0A9P7K9S9"/>
<feature type="region of interest" description="Disordered" evidence="1">
    <location>
        <begin position="539"/>
        <end position="582"/>
    </location>
</feature>
<dbReference type="EMBL" id="JABCKV010000316">
    <property type="protein sequence ID" value="KAG5641414.1"/>
    <property type="molecule type" value="Genomic_DNA"/>
</dbReference>
<feature type="domain" description="Glycosyltransferase family 28 N-terminal" evidence="2">
    <location>
        <begin position="630"/>
        <end position="704"/>
    </location>
</feature>
<protein>
    <recommendedName>
        <fullName evidence="2">Glycosyltransferase family 28 N-terminal domain-containing protein</fullName>
    </recommendedName>
</protein>
<organism evidence="3 4">
    <name type="scientific">Asterophora parasitica</name>
    <dbReference type="NCBI Taxonomy" id="117018"/>
    <lineage>
        <taxon>Eukaryota</taxon>
        <taxon>Fungi</taxon>
        <taxon>Dikarya</taxon>
        <taxon>Basidiomycota</taxon>
        <taxon>Agaricomycotina</taxon>
        <taxon>Agaricomycetes</taxon>
        <taxon>Agaricomycetidae</taxon>
        <taxon>Agaricales</taxon>
        <taxon>Tricholomatineae</taxon>
        <taxon>Lyophyllaceae</taxon>
        <taxon>Asterophora</taxon>
    </lineage>
</organism>
<dbReference type="Gene3D" id="3.40.50.2000">
    <property type="entry name" value="Glycogen Phosphorylase B"/>
    <property type="match status" value="1"/>
</dbReference>
<dbReference type="GO" id="GO:0016758">
    <property type="term" value="F:hexosyltransferase activity"/>
    <property type="evidence" value="ECO:0007669"/>
    <property type="project" value="InterPro"/>
</dbReference>
<proteinExistence type="predicted"/>
<sequence>MPGTIKRLEKWTRGLHLLRSGSSSLSDDVTDLAQSSDPPTIAQLYGEAVEFEKVLVSTGCINCRSTISHGDGTNGFADLVRNDLSLAEQQAADRVAKLSVAQFPDSDESDSSFSFSDESSTHSTADTDVDAAPPCQTNSPVIHRVQAEEGDPWKLDPPKIVDLLVEEFGPLAAPDEEEKLVLETDGCLIHDVFIVGVIHVTTHRIAFHASLFENQTDIPPAKRVIKTGPAILHRKGWRTNRRVWLELSHDMLCAYASSRDEGRIRPLCTILSPERKHPRNLHVELGMKSQKLVDVIEFDTEESARDWRREINGALFMYRHRRKESIGVSTSEESSGVRLSFPLNRIATFRFGSYPEFPSMASLLVRSSPADEVTDEDVSPDTIHLGTIRPYRAWTHLDHYIQAANKRLHRRRSPDDVPDPILIDFGPLTFHASPVVANTKSVRNEETAIRGALSLDSEEKQLWKHFICFWSKSFTPSDVKYRIPVLKLRSIKPFHVPLCGDHGLSFDIQRKSPLKLVFANSKARDEAGERISAVLNSMQLSESPTSSTPDLSPMPTLDSSTSSKSPGSTSSKSPGSRLPTRSATGVLAPLSRSLAAAVAVGIPTAVQLTMPKAINLPREILTGMAPMHFVCLTIGSRGDVQPYIALGLGLKKEGHRVTIVTHEEYKDWIVGFGIGHRTAGGDPGALMKLSVDNKMFSPDFFKESLANVRRLLHPLL</sequence>
<dbReference type="PANTHER" id="PTHR48050:SF26">
    <property type="entry name" value="STEROL 3-BETA-GLUCOSYLTRANSFERASE"/>
    <property type="match status" value="1"/>
</dbReference>
<dbReference type="OrthoDB" id="10261837at2759"/>
<dbReference type="SUPFAM" id="SSF53756">
    <property type="entry name" value="UDP-Glycosyltransferase/glycogen phosphorylase"/>
    <property type="match status" value="1"/>
</dbReference>
<reference evidence="3" key="2">
    <citation type="submission" date="2021-10" db="EMBL/GenBank/DDBJ databases">
        <title>Phylogenomics reveals ancestral predisposition of the termite-cultivated fungus Termitomyces towards a domesticated lifestyle.</title>
        <authorList>
            <person name="Auxier B."/>
            <person name="Grum-Grzhimaylo A."/>
            <person name="Cardenas M.E."/>
            <person name="Lodge J.D."/>
            <person name="Laessoe T."/>
            <person name="Pedersen O."/>
            <person name="Smith M.E."/>
            <person name="Kuyper T.W."/>
            <person name="Franco-Molano E.A."/>
            <person name="Baroni T.J."/>
            <person name="Aanen D.K."/>
        </authorList>
    </citation>
    <scope>NUCLEOTIDE SEQUENCE</scope>
    <source>
        <strain evidence="3">AP01</strain>
        <tissue evidence="3">Mycelium</tissue>
    </source>
</reference>
<dbReference type="InterPro" id="IPR050426">
    <property type="entry name" value="Glycosyltransferase_28"/>
</dbReference>
<feature type="region of interest" description="Disordered" evidence="1">
    <location>
        <begin position="103"/>
        <end position="137"/>
    </location>
</feature>
<dbReference type="GO" id="GO:0005975">
    <property type="term" value="P:carbohydrate metabolic process"/>
    <property type="evidence" value="ECO:0007669"/>
    <property type="project" value="InterPro"/>
</dbReference>
<reference evidence="3" key="1">
    <citation type="submission" date="2020-07" db="EMBL/GenBank/DDBJ databases">
        <authorList>
            <person name="Nieuwenhuis M."/>
            <person name="Van De Peppel L.J.J."/>
        </authorList>
    </citation>
    <scope>NUCLEOTIDE SEQUENCE</scope>
    <source>
        <strain evidence="3">AP01</strain>
        <tissue evidence="3">Mycelium</tissue>
    </source>
</reference>
<dbReference type="InterPro" id="IPR004276">
    <property type="entry name" value="GlycoTrans_28_N"/>
</dbReference>
<feature type="compositionally biased region" description="Polar residues" evidence="1">
    <location>
        <begin position="539"/>
        <end position="550"/>
    </location>
</feature>
<dbReference type="Pfam" id="PF03033">
    <property type="entry name" value="Glyco_transf_28"/>
    <property type="match status" value="1"/>
</dbReference>
<dbReference type="GO" id="GO:0008194">
    <property type="term" value="F:UDP-glycosyltransferase activity"/>
    <property type="evidence" value="ECO:0007669"/>
    <property type="project" value="TreeGrafter"/>
</dbReference>
<evidence type="ECO:0000313" key="4">
    <source>
        <dbReference type="Proteomes" id="UP000775547"/>
    </source>
</evidence>
<comment type="caution">
    <text evidence="3">The sequence shown here is derived from an EMBL/GenBank/DDBJ whole genome shotgun (WGS) entry which is preliminary data.</text>
</comment>
<feature type="compositionally biased region" description="Low complexity" evidence="1">
    <location>
        <begin position="559"/>
        <end position="576"/>
    </location>
</feature>
<evidence type="ECO:0000259" key="2">
    <source>
        <dbReference type="Pfam" id="PF03033"/>
    </source>
</evidence>
<gene>
    <name evidence="3" type="ORF">DXG03_005259</name>
</gene>
<keyword evidence="4" id="KW-1185">Reference proteome</keyword>
<name>A0A9P7K9S9_9AGAR</name>
<evidence type="ECO:0000256" key="1">
    <source>
        <dbReference type="SAM" id="MobiDB-lite"/>
    </source>
</evidence>
<dbReference type="GO" id="GO:0016125">
    <property type="term" value="P:sterol metabolic process"/>
    <property type="evidence" value="ECO:0007669"/>
    <property type="project" value="TreeGrafter"/>
</dbReference>
<dbReference type="Proteomes" id="UP000775547">
    <property type="component" value="Unassembled WGS sequence"/>
</dbReference>
<dbReference type="PANTHER" id="PTHR48050">
    <property type="entry name" value="STEROL 3-BETA-GLUCOSYLTRANSFERASE"/>
    <property type="match status" value="1"/>
</dbReference>
<accession>A0A9P7K9S9</accession>